<keyword evidence="3 7" id="KW-0418">Kinase</keyword>
<evidence type="ECO:0000259" key="6">
    <source>
        <dbReference type="PROSITE" id="PS51510"/>
    </source>
</evidence>
<organism evidence="7">
    <name type="scientific">bioreactor metagenome</name>
    <dbReference type="NCBI Taxonomy" id="1076179"/>
    <lineage>
        <taxon>unclassified sequences</taxon>
        <taxon>metagenomes</taxon>
        <taxon>ecological metagenomes</taxon>
    </lineage>
</organism>
<proteinExistence type="predicted"/>
<keyword evidence="4" id="KW-0067">ATP-binding</keyword>
<accession>A0A644YX97</accession>
<dbReference type="Pfam" id="PF00217">
    <property type="entry name" value="ATP-gua_Ptrans"/>
    <property type="match status" value="1"/>
</dbReference>
<dbReference type="GO" id="GO:0005615">
    <property type="term" value="C:extracellular space"/>
    <property type="evidence" value="ECO:0007669"/>
    <property type="project" value="TreeGrafter"/>
</dbReference>
<dbReference type="Gene3D" id="3.30.590.10">
    <property type="entry name" value="Glutamine synthetase/guanido kinase, catalytic domain"/>
    <property type="match status" value="1"/>
</dbReference>
<feature type="region of interest" description="Disordered" evidence="5">
    <location>
        <begin position="1"/>
        <end position="20"/>
    </location>
</feature>
<dbReference type="SUPFAM" id="SSF55931">
    <property type="entry name" value="Glutamine synthetase/guanido kinase"/>
    <property type="match status" value="1"/>
</dbReference>
<gene>
    <name evidence="7" type="primary">mcsB_5</name>
    <name evidence="7" type="ORF">SDC9_79033</name>
</gene>
<dbReference type="PROSITE" id="PS51510">
    <property type="entry name" value="PHOSPHAGEN_KINASE_C"/>
    <property type="match status" value="1"/>
</dbReference>
<evidence type="ECO:0000256" key="5">
    <source>
        <dbReference type="SAM" id="MobiDB-lite"/>
    </source>
</evidence>
<protein>
    <submittedName>
        <fullName evidence="7">Protein-arginine kinase</fullName>
        <ecNumber evidence="7">2.7.14.1</ecNumber>
    </submittedName>
</protein>
<dbReference type="GO" id="GO:0046314">
    <property type="term" value="P:phosphocreatine biosynthetic process"/>
    <property type="evidence" value="ECO:0007669"/>
    <property type="project" value="InterPro"/>
</dbReference>
<dbReference type="GO" id="GO:0005524">
    <property type="term" value="F:ATP binding"/>
    <property type="evidence" value="ECO:0007669"/>
    <property type="project" value="UniProtKB-KW"/>
</dbReference>
<dbReference type="GO" id="GO:0004111">
    <property type="term" value="F:creatine kinase activity"/>
    <property type="evidence" value="ECO:0007669"/>
    <property type="project" value="InterPro"/>
</dbReference>
<evidence type="ECO:0000256" key="4">
    <source>
        <dbReference type="ARBA" id="ARBA00022840"/>
    </source>
</evidence>
<dbReference type="PANTHER" id="PTHR11547">
    <property type="entry name" value="ARGININE OR CREATINE KINASE"/>
    <property type="match status" value="1"/>
</dbReference>
<dbReference type="InterPro" id="IPR014746">
    <property type="entry name" value="Gln_synth/guanido_kin_cat_dom"/>
</dbReference>
<dbReference type="InterPro" id="IPR023660">
    <property type="entry name" value="Arg_Kinase"/>
</dbReference>
<dbReference type="CDD" id="cd07930">
    <property type="entry name" value="bacterial_phosphagen_kinase"/>
    <property type="match status" value="1"/>
</dbReference>
<dbReference type="EC" id="2.7.14.1" evidence="7"/>
<keyword evidence="1 7" id="KW-0808">Transferase</keyword>
<dbReference type="GO" id="GO:1990424">
    <property type="term" value="F:protein arginine kinase activity"/>
    <property type="evidence" value="ECO:0007669"/>
    <property type="project" value="UniProtKB-EC"/>
</dbReference>
<comment type="caution">
    <text evidence="7">The sequence shown here is derived from an EMBL/GenBank/DDBJ whole genome shotgun (WGS) entry which is preliminary data.</text>
</comment>
<evidence type="ECO:0000256" key="1">
    <source>
        <dbReference type="ARBA" id="ARBA00022679"/>
    </source>
</evidence>
<evidence type="ECO:0000256" key="2">
    <source>
        <dbReference type="ARBA" id="ARBA00022741"/>
    </source>
</evidence>
<dbReference type="InterPro" id="IPR022414">
    <property type="entry name" value="ATP-guanido_PTrfase_cat"/>
</dbReference>
<feature type="domain" description="Phosphagen kinase C-terminal" evidence="6">
    <location>
        <begin position="21"/>
        <end position="251"/>
    </location>
</feature>
<reference evidence="7" key="1">
    <citation type="submission" date="2019-08" db="EMBL/GenBank/DDBJ databases">
        <authorList>
            <person name="Kucharzyk K."/>
            <person name="Murdoch R.W."/>
            <person name="Higgins S."/>
            <person name="Loffler F."/>
        </authorList>
    </citation>
    <scope>NUCLEOTIDE SEQUENCE</scope>
</reference>
<dbReference type="AlphaFoldDB" id="A0A644YX97"/>
<dbReference type="PANTHER" id="PTHR11547:SF38">
    <property type="entry name" value="ARGININE KINASE 1-RELATED"/>
    <property type="match status" value="1"/>
</dbReference>
<evidence type="ECO:0000313" key="7">
    <source>
        <dbReference type="EMBL" id="MPM32471.1"/>
    </source>
</evidence>
<dbReference type="InterPro" id="IPR000749">
    <property type="entry name" value="ATP-guanido_PTrfase"/>
</dbReference>
<dbReference type="EMBL" id="VSSQ01006370">
    <property type="protein sequence ID" value="MPM32471.1"/>
    <property type="molecule type" value="Genomic_DNA"/>
</dbReference>
<sequence length="349" mass="38780">MSDNFDSKEQNTNSNKKDSDVVISTRVRLARNLENTPFPQRLDKAGKASVIEKIRAVFNPDKFSFIDFSKLSEIERLSYVESHLSSPDFAQAADGMLIEAKNADSASGVKLSVMVNEEDHMRIQAIVPGFDIASAYEAAGKADDMISEKLTIAFDEKLGYLTACPTNLGCAFRISAMLHLPSLTMSGKINSLIDAIDKTGCLIRGIYGEGSEAWGMLYQISNRSSAGRSESEIITWFENIARRIIESERRERTSLIKHTQAATEDRIYRALGTAKFARRISSAELSDIYSCIRMGREIGLDNMCSYAEADKLITNLMPAHLALADREAERPSVRDSIRADKLRDVLNQS</sequence>
<name>A0A644YX97_9ZZZZ</name>
<keyword evidence="2" id="KW-0547">Nucleotide-binding</keyword>
<evidence type="ECO:0000256" key="3">
    <source>
        <dbReference type="ARBA" id="ARBA00022777"/>
    </source>
</evidence>